<proteinExistence type="predicted"/>
<protein>
    <submittedName>
        <fullName evidence="1">Uncharacterized protein</fullName>
    </submittedName>
</protein>
<reference evidence="1" key="2">
    <citation type="journal article" date="2015" name="Data Brief">
        <title>Shoot transcriptome of the giant reed, Arundo donax.</title>
        <authorList>
            <person name="Barrero R.A."/>
            <person name="Guerrero F.D."/>
            <person name="Moolhuijzen P."/>
            <person name="Goolsby J.A."/>
            <person name="Tidwell J."/>
            <person name="Bellgard S.E."/>
            <person name="Bellgard M.I."/>
        </authorList>
    </citation>
    <scope>NUCLEOTIDE SEQUENCE</scope>
    <source>
        <tissue evidence="1">Shoot tissue taken approximately 20 cm above the soil surface</tissue>
    </source>
</reference>
<dbReference type="AlphaFoldDB" id="A0A0A9E1D4"/>
<name>A0A0A9E1D4_ARUDO</name>
<organism evidence="1">
    <name type="scientific">Arundo donax</name>
    <name type="common">Giant reed</name>
    <name type="synonym">Donax arundinaceus</name>
    <dbReference type="NCBI Taxonomy" id="35708"/>
    <lineage>
        <taxon>Eukaryota</taxon>
        <taxon>Viridiplantae</taxon>
        <taxon>Streptophyta</taxon>
        <taxon>Embryophyta</taxon>
        <taxon>Tracheophyta</taxon>
        <taxon>Spermatophyta</taxon>
        <taxon>Magnoliopsida</taxon>
        <taxon>Liliopsida</taxon>
        <taxon>Poales</taxon>
        <taxon>Poaceae</taxon>
        <taxon>PACMAD clade</taxon>
        <taxon>Arundinoideae</taxon>
        <taxon>Arundineae</taxon>
        <taxon>Arundo</taxon>
    </lineage>
</organism>
<accession>A0A0A9E1D4</accession>
<sequence>MHWRNGCKSYFLTLTCQEVLLLLLSLTLKLPHVHISKNGMGAFLK</sequence>
<reference evidence="1" key="1">
    <citation type="submission" date="2014-09" db="EMBL/GenBank/DDBJ databases">
        <authorList>
            <person name="Magalhaes I.L.F."/>
            <person name="Oliveira U."/>
            <person name="Santos F.R."/>
            <person name="Vidigal T.H.D.A."/>
            <person name="Brescovit A.D."/>
            <person name="Santos A.J."/>
        </authorList>
    </citation>
    <scope>NUCLEOTIDE SEQUENCE</scope>
    <source>
        <tissue evidence="1">Shoot tissue taken approximately 20 cm above the soil surface</tissue>
    </source>
</reference>
<dbReference type="EMBL" id="GBRH01206185">
    <property type="protein sequence ID" value="JAD91710.1"/>
    <property type="molecule type" value="Transcribed_RNA"/>
</dbReference>
<evidence type="ECO:0000313" key="1">
    <source>
        <dbReference type="EMBL" id="JAD91710.1"/>
    </source>
</evidence>